<organism evidence="1 2">
    <name type="scientific">Ancylostoma caninum</name>
    <name type="common">Dog hookworm</name>
    <dbReference type="NCBI Taxonomy" id="29170"/>
    <lineage>
        <taxon>Eukaryota</taxon>
        <taxon>Metazoa</taxon>
        <taxon>Ecdysozoa</taxon>
        <taxon>Nematoda</taxon>
        <taxon>Chromadorea</taxon>
        <taxon>Rhabditida</taxon>
        <taxon>Rhabditina</taxon>
        <taxon>Rhabditomorpha</taxon>
        <taxon>Strongyloidea</taxon>
        <taxon>Ancylostomatidae</taxon>
        <taxon>Ancylostomatinae</taxon>
        <taxon>Ancylostoma</taxon>
    </lineage>
</organism>
<dbReference type="AlphaFoldDB" id="A0A368GTE9"/>
<name>A0A368GTE9_ANCCA</name>
<comment type="caution">
    <text evidence="1">The sequence shown here is derived from an EMBL/GenBank/DDBJ whole genome shotgun (WGS) entry which is preliminary data.</text>
</comment>
<keyword evidence="2" id="KW-1185">Reference proteome</keyword>
<proteinExistence type="predicted"/>
<dbReference type="EMBL" id="JOJR01000059">
    <property type="protein sequence ID" value="RCN47651.1"/>
    <property type="molecule type" value="Genomic_DNA"/>
</dbReference>
<gene>
    <name evidence="1" type="ORF">ANCCAN_06317</name>
</gene>
<evidence type="ECO:0000313" key="1">
    <source>
        <dbReference type="EMBL" id="RCN47651.1"/>
    </source>
</evidence>
<dbReference type="Proteomes" id="UP000252519">
    <property type="component" value="Unassembled WGS sequence"/>
</dbReference>
<protein>
    <submittedName>
        <fullName evidence="1">Uncharacterized protein</fullName>
    </submittedName>
</protein>
<reference evidence="1 2" key="1">
    <citation type="submission" date="2014-10" db="EMBL/GenBank/DDBJ databases">
        <title>Draft genome of the hookworm Ancylostoma caninum.</title>
        <authorList>
            <person name="Mitreva M."/>
        </authorList>
    </citation>
    <scope>NUCLEOTIDE SEQUENCE [LARGE SCALE GENOMIC DNA]</scope>
    <source>
        <strain evidence="1 2">Baltimore</strain>
    </source>
</reference>
<accession>A0A368GTE9</accession>
<sequence>MLPELAFVKCWQFSWELPGNNSIFLTTRRHIVECSTRSQLLTASFPDLLFSREARRASCSSGRASSTANHL</sequence>
<evidence type="ECO:0000313" key="2">
    <source>
        <dbReference type="Proteomes" id="UP000252519"/>
    </source>
</evidence>